<organism evidence="1 2">
    <name type="scientific">Fibrella aquatilis</name>
    <dbReference type="NCBI Taxonomy" id="2817059"/>
    <lineage>
        <taxon>Bacteria</taxon>
        <taxon>Pseudomonadati</taxon>
        <taxon>Bacteroidota</taxon>
        <taxon>Cytophagia</taxon>
        <taxon>Cytophagales</taxon>
        <taxon>Spirosomataceae</taxon>
        <taxon>Fibrella</taxon>
    </lineage>
</organism>
<evidence type="ECO:0000313" key="2">
    <source>
        <dbReference type="Proteomes" id="UP000664795"/>
    </source>
</evidence>
<evidence type="ECO:0000313" key="1">
    <source>
        <dbReference type="EMBL" id="MBO0934843.1"/>
    </source>
</evidence>
<keyword evidence="2" id="KW-1185">Reference proteome</keyword>
<dbReference type="RefSeq" id="WP_207338809.1">
    <property type="nucleotide sequence ID" value="NZ_JAFMYU010000040.1"/>
</dbReference>
<proteinExistence type="predicted"/>
<gene>
    <name evidence="1" type="ORF">J2I48_27780</name>
</gene>
<reference evidence="1 2" key="1">
    <citation type="submission" date="2021-03" db="EMBL/GenBank/DDBJ databases">
        <title>Fibrella sp. HMF5036 genome sequencing and assembly.</title>
        <authorList>
            <person name="Kang H."/>
            <person name="Kim H."/>
            <person name="Bae S."/>
            <person name="Joh K."/>
        </authorList>
    </citation>
    <scope>NUCLEOTIDE SEQUENCE [LARGE SCALE GENOMIC DNA]</scope>
    <source>
        <strain evidence="1 2">HMF5036</strain>
    </source>
</reference>
<dbReference type="PROSITE" id="PS51257">
    <property type="entry name" value="PROKAR_LIPOPROTEIN"/>
    <property type="match status" value="1"/>
</dbReference>
<name>A0A939GBN6_9BACT</name>
<accession>A0A939GBN6</accession>
<dbReference type="AlphaFoldDB" id="A0A939GBN6"/>
<comment type="caution">
    <text evidence="1">The sequence shown here is derived from an EMBL/GenBank/DDBJ whole genome shotgun (WGS) entry which is preliminary data.</text>
</comment>
<dbReference type="Proteomes" id="UP000664795">
    <property type="component" value="Unassembled WGS sequence"/>
</dbReference>
<protein>
    <recommendedName>
        <fullName evidence="3">DUF3828 domain-containing protein</fullName>
    </recommendedName>
</protein>
<evidence type="ECO:0008006" key="3">
    <source>
        <dbReference type="Google" id="ProtNLM"/>
    </source>
</evidence>
<dbReference type="EMBL" id="JAFMYU010000040">
    <property type="protein sequence ID" value="MBO0934843.1"/>
    <property type="molecule type" value="Genomic_DNA"/>
</dbReference>
<sequence length="170" mass="18731">MRPALLFTLLLLAACQNKPKTEATITADTAATATVDLTKKPGPDAPRTAADRLVRALYFEHRVKENPFYEAADPTLAEQFFTKPVAAKVLAMAKKTGKKATVNPLFNIPDKQAEKMWVLPANISGNEAVVFVTYNDKGKPQEMRCEMTKQDGRFRIADIVYADGSRLSGK</sequence>